<keyword evidence="5" id="KW-1185">Reference proteome</keyword>
<feature type="non-terminal residue" evidence="4">
    <location>
        <position position="117"/>
    </location>
</feature>
<keyword evidence="2" id="KW-0511">Multifunctional enzyme</keyword>
<feature type="domain" description="Ketosynthase family 3 (KS3)" evidence="3">
    <location>
        <begin position="1"/>
        <end position="117"/>
    </location>
</feature>
<protein>
    <submittedName>
        <fullName evidence="4">Polyketide synthase</fullName>
    </submittedName>
</protein>
<gene>
    <name evidence="4" type="ORF">OKJ48_27685</name>
</gene>
<dbReference type="Proteomes" id="UP001352223">
    <property type="component" value="Unassembled WGS sequence"/>
</dbReference>
<dbReference type="InterPro" id="IPR014030">
    <property type="entry name" value="Ketoacyl_synth_N"/>
</dbReference>
<dbReference type="InterPro" id="IPR018201">
    <property type="entry name" value="Ketoacyl_synth_AS"/>
</dbReference>
<dbReference type="PROSITE" id="PS52004">
    <property type="entry name" value="KS3_2"/>
    <property type="match status" value="1"/>
</dbReference>
<proteinExistence type="predicted"/>
<dbReference type="PROSITE" id="PS00606">
    <property type="entry name" value="KS3_1"/>
    <property type="match status" value="1"/>
</dbReference>
<organism evidence="4 5">
    <name type="scientific">Streptomyces kunmingensis</name>
    <dbReference type="NCBI Taxonomy" id="68225"/>
    <lineage>
        <taxon>Bacteria</taxon>
        <taxon>Bacillati</taxon>
        <taxon>Actinomycetota</taxon>
        <taxon>Actinomycetes</taxon>
        <taxon>Kitasatosporales</taxon>
        <taxon>Streptomycetaceae</taxon>
        <taxon>Streptomyces</taxon>
    </lineage>
</organism>
<evidence type="ECO:0000259" key="3">
    <source>
        <dbReference type="PROSITE" id="PS52004"/>
    </source>
</evidence>
<dbReference type="InterPro" id="IPR020841">
    <property type="entry name" value="PKS_Beta-ketoAc_synthase_dom"/>
</dbReference>
<sequence length="117" mass="11542">VWESLERSGIAPLSLRGLPVGVFAGTNGQDYPALLALAGESGDGYAGTGSSGSVLSGRISYALGLEGPAVTVDTACSSSLVALHLAGQALRAGECDLALAGGVTVMSTPGAFIEFDV</sequence>
<evidence type="ECO:0000256" key="1">
    <source>
        <dbReference type="ARBA" id="ARBA00022679"/>
    </source>
</evidence>
<evidence type="ECO:0000256" key="2">
    <source>
        <dbReference type="ARBA" id="ARBA00023268"/>
    </source>
</evidence>
<feature type="non-terminal residue" evidence="4">
    <location>
        <position position="1"/>
    </location>
</feature>
<accession>A0ABU6CIR6</accession>
<dbReference type="EMBL" id="JAOZYB010000300">
    <property type="protein sequence ID" value="MEB3963992.1"/>
    <property type="molecule type" value="Genomic_DNA"/>
</dbReference>
<dbReference type="PANTHER" id="PTHR43775:SF51">
    <property type="entry name" value="INACTIVE PHENOLPHTHIOCEROL SYNTHESIS POLYKETIDE SYNTHASE TYPE I PKS1-RELATED"/>
    <property type="match status" value="1"/>
</dbReference>
<evidence type="ECO:0000313" key="5">
    <source>
        <dbReference type="Proteomes" id="UP001352223"/>
    </source>
</evidence>
<dbReference type="InterPro" id="IPR016039">
    <property type="entry name" value="Thiolase-like"/>
</dbReference>
<name>A0ABU6CIR6_9ACTN</name>
<dbReference type="InterPro" id="IPR050091">
    <property type="entry name" value="PKS_NRPS_Biosynth_Enz"/>
</dbReference>
<dbReference type="Gene3D" id="3.40.47.10">
    <property type="match status" value="1"/>
</dbReference>
<dbReference type="SUPFAM" id="SSF53901">
    <property type="entry name" value="Thiolase-like"/>
    <property type="match status" value="1"/>
</dbReference>
<evidence type="ECO:0000313" key="4">
    <source>
        <dbReference type="EMBL" id="MEB3963992.1"/>
    </source>
</evidence>
<dbReference type="PANTHER" id="PTHR43775">
    <property type="entry name" value="FATTY ACID SYNTHASE"/>
    <property type="match status" value="1"/>
</dbReference>
<comment type="caution">
    <text evidence="4">The sequence shown here is derived from an EMBL/GenBank/DDBJ whole genome shotgun (WGS) entry which is preliminary data.</text>
</comment>
<keyword evidence="1" id="KW-0808">Transferase</keyword>
<reference evidence="4 5" key="1">
    <citation type="submission" date="2022-10" db="EMBL/GenBank/DDBJ databases">
        <authorList>
            <person name="Xie J."/>
            <person name="Shen N."/>
        </authorList>
    </citation>
    <scope>NUCLEOTIDE SEQUENCE [LARGE SCALE GENOMIC DNA]</scope>
    <source>
        <strain evidence="4 5">DSM 41681</strain>
    </source>
</reference>
<dbReference type="RefSeq" id="WP_324771713.1">
    <property type="nucleotide sequence ID" value="NZ_JAOZYB010000300.1"/>
</dbReference>
<dbReference type="Pfam" id="PF00109">
    <property type="entry name" value="ketoacyl-synt"/>
    <property type="match status" value="1"/>
</dbReference>
<dbReference type="SMART" id="SM00825">
    <property type="entry name" value="PKS_KS"/>
    <property type="match status" value="1"/>
</dbReference>